<keyword evidence="10 12" id="KW-0326">Glycosidase</keyword>
<evidence type="ECO:0000256" key="13">
    <source>
        <dbReference type="SAM" id="MobiDB-lite"/>
    </source>
</evidence>
<dbReference type="SUPFAM" id="SSF54556">
    <property type="entry name" value="Chitinase insertion domain"/>
    <property type="match status" value="1"/>
</dbReference>
<dbReference type="InterPro" id="IPR036508">
    <property type="entry name" value="Chitin-bd_dom_sf"/>
</dbReference>
<evidence type="ECO:0000259" key="16">
    <source>
        <dbReference type="PROSITE" id="PS51910"/>
    </source>
</evidence>
<dbReference type="InterPro" id="IPR001223">
    <property type="entry name" value="Glyco_hydro18_cat"/>
</dbReference>
<evidence type="ECO:0000256" key="10">
    <source>
        <dbReference type="ARBA" id="ARBA00023295"/>
    </source>
</evidence>
<evidence type="ECO:0000256" key="2">
    <source>
        <dbReference type="ARBA" id="ARBA00009121"/>
    </source>
</evidence>
<evidence type="ECO:0000256" key="4">
    <source>
        <dbReference type="ARBA" id="ARBA00022669"/>
    </source>
</evidence>
<dbReference type="AlphaFoldDB" id="A0A1V9WZS1"/>
<dbReference type="STRING" id="418985.A0A1V9WZS1"/>
<dbReference type="PROSITE" id="PS50940">
    <property type="entry name" value="CHIT_BIND_II"/>
    <property type="match status" value="1"/>
</dbReference>
<dbReference type="EC" id="3.2.1.14" evidence="3"/>
<evidence type="ECO:0000256" key="12">
    <source>
        <dbReference type="RuleBase" id="RU000489"/>
    </source>
</evidence>
<dbReference type="Gene3D" id="2.170.140.10">
    <property type="entry name" value="Chitin binding domain"/>
    <property type="match status" value="1"/>
</dbReference>
<evidence type="ECO:0000256" key="14">
    <source>
        <dbReference type="SAM" id="SignalP"/>
    </source>
</evidence>
<evidence type="ECO:0000256" key="7">
    <source>
        <dbReference type="ARBA" id="ARBA00023024"/>
    </source>
</evidence>
<dbReference type="InterPro" id="IPR017853">
    <property type="entry name" value="GH"/>
</dbReference>
<dbReference type="PROSITE" id="PS01095">
    <property type="entry name" value="GH18_1"/>
    <property type="match status" value="1"/>
</dbReference>
<feature type="compositionally biased region" description="Low complexity" evidence="13">
    <location>
        <begin position="412"/>
        <end position="423"/>
    </location>
</feature>
<dbReference type="Gene3D" id="3.10.50.10">
    <property type="match status" value="1"/>
</dbReference>
<keyword evidence="7" id="KW-0146">Chitin degradation</keyword>
<evidence type="ECO:0000256" key="11">
    <source>
        <dbReference type="ARBA" id="ARBA00023326"/>
    </source>
</evidence>
<dbReference type="OrthoDB" id="73875at2759"/>
<dbReference type="PROSITE" id="PS51910">
    <property type="entry name" value="GH18_2"/>
    <property type="match status" value="1"/>
</dbReference>
<evidence type="ECO:0000256" key="3">
    <source>
        <dbReference type="ARBA" id="ARBA00012729"/>
    </source>
</evidence>
<feature type="chain" id="PRO_5013184365" description="chitinase" evidence="14">
    <location>
        <begin position="16"/>
        <end position="534"/>
    </location>
</feature>
<dbReference type="PANTHER" id="PTHR11177">
    <property type="entry name" value="CHITINASE"/>
    <property type="match status" value="1"/>
</dbReference>
<dbReference type="InterPro" id="IPR011583">
    <property type="entry name" value="Chitinase_II/V-like_cat"/>
</dbReference>
<dbReference type="Gene3D" id="3.20.20.80">
    <property type="entry name" value="Glycosidases"/>
    <property type="match status" value="1"/>
</dbReference>
<evidence type="ECO:0000259" key="15">
    <source>
        <dbReference type="PROSITE" id="PS50940"/>
    </source>
</evidence>
<dbReference type="GO" id="GO:0000272">
    <property type="term" value="P:polysaccharide catabolic process"/>
    <property type="evidence" value="ECO:0007669"/>
    <property type="project" value="UniProtKB-KW"/>
</dbReference>
<dbReference type="SMART" id="SM00494">
    <property type="entry name" value="ChtBD2"/>
    <property type="match status" value="1"/>
</dbReference>
<feature type="signal peptide" evidence="14">
    <location>
        <begin position="1"/>
        <end position="15"/>
    </location>
</feature>
<dbReference type="Pfam" id="PF01607">
    <property type="entry name" value="CBM_14"/>
    <property type="match status" value="1"/>
</dbReference>
<dbReference type="InterPro" id="IPR029070">
    <property type="entry name" value="Chitinase_insertion_sf"/>
</dbReference>
<keyword evidence="18" id="KW-1185">Reference proteome</keyword>
<name>A0A1V9WZS1_9ACAR</name>
<sequence length="534" mass="59851">MKALSVAALLTGIAANPVQKTVHTGTHDYKVVCYYGSWAVYRPGDGKFPVEEIDPFLCTHLIYGFAGLGFDNRIRSLDSWNDLKDNYGKGAFERFTTGLKAKNPKLKTIIAIGGWNEGSMKYSAMAESPSTRKIFIDSVIQFCKKYNFDGLDMDWEYPASRGGKSEDKQKFVTLLRELKHAFKSKNLLLTAAVSAGKHFMDPAYDIPQVSKYLDFINIMAYDFHGGWETKAGHHAPMFPRPEEPVDEHILNLNYSVNYWISQGACSKKIILGMGLYGRSFTLRRVEEHRPGDEAPQKGKAGPYTREPGSLGYNEICEDQMRGGWTVVQDPYFMAPYAHKERQWVGYDDIPSIELKARFAKTLGLGGGMIWSIETDDFKGKCHGYRYPLISTINRVFAEPGIRDLPVPPLAPPTTLAPSTTPSTEKTWWPRPSTTTMHPFSVSTTSTISTTMQPDRSSEFKCSTQGMFRSPSNCQVFYECVQRPDGLTAFRKECPSGTVFNPANNFCAWPHDVPRCKGYAVPADLDVNVKQDISS</sequence>
<evidence type="ECO:0000256" key="5">
    <source>
        <dbReference type="ARBA" id="ARBA00022729"/>
    </source>
</evidence>
<feature type="region of interest" description="Disordered" evidence="13">
    <location>
        <begin position="287"/>
        <end position="306"/>
    </location>
</feature>
<evidence type="ECO:0000256" key="1">
    <source>
        <dbReference type="ARBA" id="ARBA00000822"/>
    </source>
</evidence>
<evidence type="ECO:0000256" key="9">
    <source>
        <dbReference type="ARBA" id="ARBA00023277"/>
    </source>
</evidence>
<dbReference type="Proteomes" id="UP000192247">
    <property type="component" value="Unassembled WGS sequence"/>
</dbReference>
<dbReference type="EMBL" id="MNPL01031069">
    <property type="protein sequence ID" value="OQR66805.1"/>
    <property type="molecule type" value="Genomic_DNA"/>
</dbReference>
<keyword evidence="4" id="KW-0147">Chitin-binding</keyword>
<feature type="domain" description="Chitin-binding type-2" evidence="15">
    <location>
        <begin position="458"/>
        <end position="517"/>
    </location>
</feature>
<dbReference type="GO" id="GO:0008061">
    <property type="term" value="F:chitin binding"/>
    <property type="evidence" value="ECO:0007669"/>
    <property type="project" value="UniProtKB-KW"/>
</dbReference>
<feature type="region of interest" description="Disordered" evidence="13">
    <location>
        <begin position="407"/>
        <end position="431"/>
    </location>
</feature>
<dbReference type="InterPro" id="IPR001579">
    <property type="entry name" value="Glyco_hydro_18_chit_AS"/>
</dbReference>
<dbReference type="CDD" id="cd02872">
    <property type="entry name" value="GH18_chitolectin_chitotriosidase"/>
    <property type="match status" value="1"/>
</dbReference>
<proteinExistence type="inferred from homology"/>
<dbReference type="InParanoid" id="A0A1V9WZS1"/>
<dbReference type="GO" id="GO:0008843">
    <property type="term" value="F:endochitinase activity"/>
    <property type="evidence" value="ECO:0007669"/>
    <property type="project" value="UniProtKB-EC"/>
</dbReference>
<evidence type="ECO:0000313" key="17">
    <source>
        <dbReference type="EMBL" id="OQR66805.1"/>
    </source>
</evidence>
<keyword evidence="11" id="KW-0624">Polysaccharide degradation</keyword>
<keyword evidence="6 12" id="KW-0378">Hydrolase</keyword>
<protein>
    <recommendedName>
        <fullName evidence="3">chitinase</fullName>
        <ecNumber evidence="3">3.2.1.14</ecNumber>
    </recommendedName>
</protein>
<evidence type="ECO:0000256" key="6">
    <source>
        <dbReference type="ARBA" id="ARBA00022801"/>
    </source>
</evidence>
<comment type="similarity">
    <text evidence="2">Belongs to the glycosyl hydrolase 18 family. Chitinase class II subfamily.</text>
</comment>
<dbReference type="InterPro" id="IPR002557">
    <property type="entry name" value="Chitin-bd_dom"/>
</dbReference>
<keyword evidence="8" id="KW-1015">Disulfide bond</keyword>
<reference evidence="17 18" key="1">
    <citation type="journal article" date="2017" name="Gigascience">
        <title>Draft genome of the honey bee ectoparasitic mite, Tropilaelaps mercedesae, is shaped by the parasitic life history.</title>
        <authorList>
            <person name="Dong X."/>
            <person name="Armstrong S.D."/>
            <person name="Xia D."/>
            <person name="Makepeace B.L."/>
            <person name="Darby A.C."/>
            <person name="Kadowaki T."/>
        </authorList>
    </citation>
    <scope>NUCLEOTIDE SEQUENCE [LARGE SCALE GENOMIC DNA]</scope>
    <source>
        <strain evidence="17">Wuxi-XJTLU</strain>
    </source>
</reference>
<keyword evidence="9" id="KW-0119">Carbohydrate metabolism</keyword>
<gene>
    <name evidence="17" type="ORF">BIW11_13914</name>
</gene>
<dbReference type="SMART" id="SM00636">
    <property type="entry name" value="Glyco_18"/>
    <property type="match status" value="1"/>
</dbReference>
<dbReference type="SUPFAM" id="SSF51445">
    <property type="entry name" value="(Trans)glycosidases"/>
    <property type="match status" value="1"/>
</dbReference>
<dbReference type="FunFam" id="3.10.50.10:FF:000004">
    <property type="entry name" value="Chitinase 5"/>
    <property type="match status" value="1"/>
</dbReference>
<dbReference type="FunCoup" id="A0A1V9WZS1">
    <property type="interactions" value="30"/>
</dbReference>
<dbReference type="FunFam" id="3.20.20.80:FF:000097">
    <property type="entry name" value="Probable chitinase 2"/>
    <property type="match status" value="1"/>
</dbReference>
<evidence type="ECO:0000313" key="18">
    <source>
        <dbReference type="Proteomes" id="UP000192247"/>
    </source>
</evidence>
<comment type="caution">
    <text evidence="17">The sequence shown here is derived from an EMBL/GenBank/DDBJ whole genome shotgun (WGS) entry which is preliminary data.</text>
</comment>
<keyword evidence="5 14" id="KW-0732">Signal</keyword>
<dbReference type="PANTHER" id="PTHR11177:SF360">
    <property type="entry name" value="CHITINASE 4-RELATED"/>
    <property type="match status" value="1"/>
</dbReference>
<feature type="compositionally biased region" description="Basic and acidic residues" evidence="13">
    <location>
        <begin position="287"/>
        <end position="296"/>
    </location>
</feature>
<dbReference type="Pfam" id="PF00704">
    <property type="entry name" value="Glyco_hydro_18"/>
    <property type="match status" value="1"/>
</dbReference>
<feature type="domain" description="GH18" evidence="16">
    <location>
        <begin position="29"/>
        <end position="399"/>
    </location>
</feature>
<evidence type="ECO:0000256" key="8">
    <source>
        <dbReference type="ARBA" id="ARBA00023157"/>
    </source>
</evidence>
<dbReference type="GO" id="GO:0005576">
    <property type="term" value="C:extracellular region"/>
    <property type="evidence" value="ECO:0007669"/>
    <property type="project" value="InterPro"/>
</dbReference>
<comment type="catalytic activity">
    <reaction evidence="1">
        <text>Random endo-hydrolysis of N-acetyl-beta-D-glucosaminide (1-&gt;4)-beta-linkages in chitin and chitodextrins.</text>
        <dbReference type="EC" id="3.2.1.14"/>
    </reaction>
</comment>
<dbReference type="InterPro" id="IPR050314">
    <property type="entry name" value="Glycosyl_Hydrlase_18"/>
</dbReference>
<dbReference type="GO" id="GO:0006032">
    <property type="term" value="P:chitin catabolic process"/>
    <property type="evidence" value="ECO:0007669"/>
    <property type="project" value="UniProtKB-KW"/>
</dbReference>
<organism evidence="17 18">
    <name type="scientific">Tropilaelaps mercedesae</name>
    <dbReference type="NCBI Taxonomy" id="418985"/>
    <lineage>
        <taxon>Eukaryota</taxon>
        <taxon>Metazoa</taxon>
        <taxon>Ecdysozoa</taxon>
        <taxon>Arthropoda</taxon>
        <taxon>Chelicerata</taxon>
        <taxon>Arachnida</taxon>
        <taxon>Acari</taxon>
        <taxon>Parasitiformes</taxon>
        <taxon>Mesostigmata</taxon>
        <taxon>Gamasina</taxon>
        <taxon>Dermanyssoidea</taxon>
        <taxon>Laelapidae</taxon>
        <taxon>Tropilaelaps</taxon>
    </lineage>
</organism>
<dbReference type="SUPFAM" id="SSF57625">
    <property type="entry name" value="Invertebrate chitin-binding proteins"/>
    <property type="match status" value="1"/>
</dbReference>
<accession>A0A1V9WZS1</accession>